<reference evidence="3" key="1">
    <citation type="journal article" date="2020" name="mSystems">
        <title>Genome- and Community-Level Interaction Insights into Carbon Utilization and Element Cycling Functions of Hydrothermarchaeota in Hydrothermal Sediment.</title>
        <authorList>
            <person name="Zhou Z."/>
            <person name="Liu Y."/>
            <person name="Xu W."/>
            <person name="Pan J."/>
            <person name="Luo Z.H."/>
            <person name="Li M."/>
        </authorList>
    </citation>
    <scope>NUCLEOTIDE SEQUENCE [LARGE SCALE GENOMIC DNA]</scope>
    <source>
        <strain evidence="3">SpSt-87</strain>
    </source>
</reference>
<feature type="transmembrane region" description="Helical" evidence="1">
    <location>
        <begin position="37"/>
        <end position="56"/>
    </location>
</feature>
<dbReference type="Pfam" id="PF09843">
    <property type="entry name" value="DUF2070"/>
    <property type="match status" value="1"/>
</dbReference>
<evidence type="ECO:0000259" key="2">
    <source>
        <dbReference type="Pfam" id="PF09843"/>
    </source>
</evidence>
<protein>
    <submittedName>
        <fullName evidence="3">DUF2070 family protein</fullName>
    </submittedName>
</protein>
<keyword evidence="1" id="KW-0812">Transmembrane</keyword>
<keyword evidence="1" id="KW-1133">Transmembrane helix</keyword>
<dbReference type="EMBL" id="DTLB01000013">
    <property type="protein sequence ID" value="HFW31881.1"/>
    <property type="molecule type" value="Genomic_DNA"/>
</dbReference>
<name>A0A7C3RCR2_ARCFL</name>
<organism evidence="3">
    <name type="scientific">Archaeoglobus fulgidus</name>
    <dbReference type="NCBI Taxonomy" id="2234"/>
    <lineage>
        <taxon>Archaea</taxon>
        <taxon>Methanobacteriati</taxon>
        <taxon>Methanobacteriota</taxon>
        <taxon>Archaeoglobi</taxon>
        <taxon>Archaeoglobales</taxon>
        <taxon>Archaeoglobaceae</taxon>
        <taxon>Archaeoglobus</taxon>
    </lineage>
</organism>
<evidence type="ECO:0000313" key="3">
    <source>
        <dbReference type="EMBL" id="HFW31881.1"/>
    </source>
</evidence>
<dbReference type="AlphaFoldDB" id="A0A7C3RCR2"/>
<comment type="caution">
    <text evidence="3">The sequence shown here is derived from an EMBL/GenBank/DDBJ whole genome shotgun (WGS) entry which is preliminary data.</text>
</comment>
<accession>A0A7C3RCR2</accession>
<keyword evidence="1" id="KW-0472">Membrane</keyword>
<proteinExistence type="predicted"/>
<feature type="transmembrane region" description="Helical" evidence="1">
    <location>
        <begin position="118"/>
        <end position="139"/>
    </location>
</feature>
<feature type="transmembrane region" description="Helical" evidence="1">
    <location>
        <begin position="477"/>
        <end position="498"/>
    </location>
</feature>
<evidence type="ECO:0000256" key="1">
    <source>
        <dbReference type="SAM" id="Phobius"/>
    </source>
</evidence>
<sequence length="499" mass="56347">MRSLEKLYRKLFSIPRTEIMVTISFLSALLLSLLDSILLYLWILTFAVSIVAVKVIRLRFDLKRTSFLALLITLITLPAVLLKANATASAFILFLVYYFCSEKKMLSVLLASAPYLALSPHISTLISLLIPAILMAIYLRMLDVSVGAVRIRNFVESFVLFWLTSNPGYMEKFLEGSAVEFEGRVRCLTINNVRAIQTDFHPGPFRNVGGARMVEKLSAGNAVYFHSPTSHERNPVSSGEVEKILSAVRCSGRNLTPFKPFKIESDNFEVYCFPFSDQRLIFVSGKKHIDDFIINSRSFVVDCHNAFEENYRTNSRDVDEIKLLVEEAEKRTSHPSEVKSAFVRIDAESESLCGYLAAILLDYGGERYAIVVFDSNNVDLNFRKHVENLFSEIGYRAIIVSTDNHAKTGLRAKLTYKPAGQDPKDWALAEKLAECCRSAELKDAVFSYNEERVRIKVMGERLLRDGELAVDKKAKRLIATFLAFAVINYLLSIMLGFIA</sequence>
<feature type="transmembrane region" description="Helical" evidence="1">
    <location>
        <begin position="12"/>
        <end position="31"/>
    </location>
</feature>
<feature type="transmembrane region" description="Helical" evidence="1">
    <location>
        <begin position="68"/>
        <end position="98"/>
    </location>
</feature>
<feature type="domain" description="DUF2070" evidence="2">
    <location>
        <begin position="4"/>
        <end position="492"/>
    </location>
</feature>
<gene>
    <name evidence="3" type="ORF">ENW66_02860</name>
</gene>
<dbReference type="InterPro" id="IPR019204">
    <property type="entry name" value="DUF2070_membrane"/>
</dbReference>